<keyword evidence="4" id="KW-0804">Transcription</keyword>
<dbReference type="Gene3D" id="1.10.10.10">
    <property type="entry name" value="Winged helix-like DNA-binding domain superfamily/Winged helix DNA-binding domain"/>
    <property type="match status" value="1"/>
</dbReference>
<dbReference type="Gene3D" id="1.10.1740.10">
    <property type="match status" value="1"/>
</dbReference>
<dbReference type="EMBL" id="CP055156">
    <property type="protein sequence ID" value="QNF34141.1"/>
    <property type="molecule type" value="Genomic_DNA"/>
</dbReference>
<protein>
    <submittedName>
        <fullName evidence="6">Sigma-70 family RNA polymerase sigma factor</fullName>
    </submittedName>
</protein>
<evidence type="ECO:0000313" key="7">
    <source>
        <dbReference type="Proteomes" id="UP000515237"/>
    </source>
</evidence>
<sequence length="211" mass="24648">MPDNKVTTCPETEEVIWWNNLRKGSEVAYAAIYENYVSVLYTYGCRINPDEEVVKDCLQDLFLTLWKNHATLGATDSIKFYLFRALRREIARKAPKLKILKNDEAATAESSFEDRLITDEESLHHTKALEIALKQLSERQREAIYLKYYQNMSFEEIALMMDISARAVYKLIYRAIDVLQKSYPQTKVQYSGHPEMQLTYLALMLHFSDLL</sequence>
<evidence type="ECO:0000256" key="2">
    <source>
        <dbReference type="ARBA" id="ARBA00023015"/>
    </source>
</evidence>
<dbReference type="InterPro" id="IPR036388">
    <property type="entry name" value="WH-like_DNA-bd_sf"/>
</dbReference>
<dbReference type="NCBIfam" id="TIGR02937">
    <property type="entry name" value="sigma70-ECF"/>
    <property type="match status" value="1"/>
</dbReference>
<dbReference type="PANTHER" id="PTHR43133:SF46">
    <property type="entry name" value="RNA POLYMERASE SIGMA-70 FACTOR ECF SUBFAMILY"/>
    <property type="match status" value="1"/>
</dbReference>
<proteinExistence type="inferred from homology"/>
<dbReference type="GO" id="GO:0006352">
    <property type="term" value="P:DNA-templated transcription initiation"/>
    <property type="evidence" value="ECO:0007669"/>
    <property type="project" value="InterPro"/>
</dbReference>
<evidence type="ECO:0000313" key="6">
    <source>
        <dbReference type="EMBL" id="QNF34141.1"/>
    </source>
</evidence>
<reference evidence="6 7" key="1">
    <citation type="journal article" date="2018" name="Int. J. Syst. Evol. Microbiol.">
        <title>Adhaeribacter swui sp. nov., isolated from wet mud.</title>
        <authorList>
            <person name="Kim D.U."/>
            <person name="Kim K.W."/>
            <person name="Kang M.S."/>
            <person name="Kim J.Y."/>
            <person name="Jang J.H."/>
            <person name="Kim M.K."/>
        </authorList>
    </citation>
    <scope>NUCLEOTIDE SEQUENCE [LARGE SCALE GENOMIC DNA]</scope>
    <source>
        <strain evidence="6 7">KCTC 52873</strain>
    </source>
</reference>
<comment type="similarity">
    <text evidence="1">Belongs to the sigma-70 factor family. ECF subfamily.</text>
</comment>
<evidence type="ECO:0000256" key="3">
    <source>
        <dbReference type="ARBA" id="ARBA00023082"/>
    </source>
</evidence>
<dbReference type="SUPFAM" id="SSF88946">
    <property type="entry name" value="Sigma2 domain of RNA polymerase sigma factors"/>
    <property type="match status" value="1"/>
</dbReference>
<dbReference type="InterPro" id="IPR039425">
    <property type="entry name" value="RNA_pol_sigma-70-like"/>
</dbReference>
<keyword evidence="2" id="KW-0805">Transcription regulation</keyword>
<dbReference type="GO" id="GO:0003677">
    <property type="term" value="F:DNA binding"/>
    <property type="evidence" value="ECO:0007669"/>
    <property type="project" value="InterPro"/>
</dbReference>
<dbReference type="CDD" id="cd06171">
    <property type="entry name" value="Sigma70_r4"/>
    <property type="match status" value="1"/>
</dbReference>
<dbReference type="InterPro" id="IPR014284">
    <property type="entry name" value="RNA_pol_sigma-70_dom"/>
</dbReference>
<accession>A0A7G7GAF7</accession>
<dbReference type="InterPro" id="IPR013324">
    <property type="entry name" value="RNA_pol_sigma_r3/r4-like"/>
</dbReference>
<dbReference type="InterPro" id="IPR013249">
    <property type="entry name" value="RNA_pol_sigma70_r4_t2"/>
</dbReference>
<dbReference type="InterPro" id="IPR013325">
    <property type="entry name" value="RNA_pol_sigma_r2"/>
</dbReference>
<dbReference type="RefSeq" id="WP_185270622.1">
    <property type="nucleotide sequence ID" value="NZ_CP055156.1"/>
</dbReference>
<dbReference type="SUPFAM" id="SSF88659">
    <property type="entry name" value="Sigma3 and sigma4 domains of RNA polymerase sigma factors"/>
    <property type="match status" value="1"/>
</dbReference>
<gene>
    <name evidence="6" type="ORF">HUW51_15955</name>
</gene>
<dbReference type="Proteomes" id="UP000515237">
    <property type="component" value="Chromosome"/>
</dbReference>
<evidence type="ECO:0000256" key="1">
    <source>
        <dbReference type="ARBA" id="ARBA00010641"/>
    </source>
</evidence>
<keyword evidence="3" id="KW-0731">Sigma factor</keyword>
<name>A0A7G7GAF7_9BACT</name>
<keyword evidence="7" id="KW-1185">Reference proteome</keyword>
<feature type="domain" description="RNA polymerase sigma factor 70 region 4 type 2" evidence="5">
    <location>
        <begin position="131"/>
        <end position="175"/>
    </location>
</feature>
<organism evidence="6 7">
    <name type="scientific">Adhaeribacter swui</name>
    <dbReference type="NCBI Taxonomy" id="2086471"/>
    <lineage>
        <taxon>Bacteria</taxon>
        <taxon>Pseudomonadati</taxon>
        <taxon>Bacteroidota</taxon>
        <taxon>Cytophagia</taxon>
        <taxon>Cytophagales</taxon>
        <taxon>Hymenobacteraceae</taxon>
        <taxon>Adhaeribacter</taxon>
    </lineage>
</organism>
<dbReference type="PANTHER" id="PTHR43133">
    <property type="entry name" value="RNA POLYMERASE ECF-TYPE SIGMA FACTO"/>
    <property type="match status" value="1"/>
</dbReference>
<dbReference type="GO" id="GO:0016987">
    <property type="term" value="F:sigma factor activity"/>
    <property type="evidence" value="ECO:0007669"/>
    <property type="project" value="UniProtKB-KW"/>
</dbReference>
<dbReference type="AlphaFoldDB" id="A0A7G7GAF7"/>
<evidence type="ECO:0000259" key="5">
    <source>
        <dbReference type="Pfam" id="PF08281"/>
    </source>
</evidence>
<evidence type="ECO:0000256" key="4">
    <source>
        <dbReference type="ARBA" id="ARBA00023163"/>
    </source>
</evidence>
<dbReference type="Pfam" id="PF08281">
    <property type="entry name" value="Sigma70_r4_2"/>
    <property type="match status" value="1"/>
</dbReference>
<dbReference type="KEGG" id="aswu:HUW51_15955"/>